<dbReference type="PANTHER" id="PTHR45138:SF9">
    <property type="entry name" value="DIGUANYLATE CYCLASE DGCM-RELATED"/>
    <property type="match status" value="1"/>
</dbReference>
<dbReference type="InterPro" id="IPR000160">
    <property type="entry name" value="GGDEF_dom"/>
</dbReference>
<feature type="domain" description="GGDEF" evidence="1">
    <location>
        <begin position="403"/>
        <end position="531"/>
    </location>
</feature>
<name>A0ABX0Y6B7_9ACTN</name>
<dbReference type="SUPFAM" id="SSF48452">
    <property type="entry name" value="TPR-like"/>
    <property type="match status" value="2"/>
</dbReference>
<organism evidence="2 3">
    <name type="scientific">Planosporangium thailandense</name>
    <dbReference type="NCBI Taxonomy" id="765197"/>
    <lineage>
        <taxon>Bacteria</taxon>
        <taxon>Bacillati</taxon>
        <taxon>Actinomycetota</taxon>
        <taxon>Actinomycetes</taxon>
        <taxon>Micromonosporales</taxon>
        <taxon>Micromonosporaceae</taxon>
        <taxon>Planosporangium</taxon>
    </lineage>
</organism>
<evidence type="ECO:0000313" key="3">
    <source>
        <dbReference type="Proteomes" id="UP000722989"/>
    </source>
</evidence>
<dbReference type="InterPro" id="IPR011990">
    <property type="entry name" value="TPR-like_helical_dom_sf"/>
</dbReference>
<evidence type="ECO:0000259" key="1">
    <source>
        <dbReference type="PROSITE" id="PS50887"/>
    </source>
</evidence>
<protein>
    <submittedName>
        <fullName evidence="2">Diguanylate cyclase</fullName>
    </submittedName>
</protein>
<reference evidence="2 3" key="1">
    <citation type="submission" date="2020-03" db="EMBL/GenBank/DDBJ databases">
        <title>WGS of the type strain of Planosporangium spp.</title>
        <authorList>
            <person name="Thawai C."/>
        </authorList>
    </citation>
    <scope>NUCLEOTIDE SEQUENCE [LARGE SCALE GENOMIC DNA]</scope>
    <source>
        <strain evidence="2 3">TBRC 5610</strain>
    </source>
</reference>
<evidence type="ECO:0000313" key="2">
    <source>
        <dbReference type="EMBL" id="NJC72983.1"/>
    </source>
</evidence>
<dbReference type="Gene3D" id="3.30.70.270">
    <property type="match status" value="1"/>
</dbReference>
<dbReference type="RefSeq" id="WP_167927891.1">
    <property type="nucleotide sequence ID" value="NZ_JAATVY010000024.1"/>
</dbReference>
<comment type="caution">
    <text evidence="2">The sequence shown here is derived from an EMBL/GenBank/DDBJ whole genome shotgun (WGS) entry which is preliminary data.</text>
</comment>
<accession>A0ABX0Y6B7</accession>
<dbReference type="InterPro" id="IPR043128">
    <property type="entry name" value="Rev_trsase/Diguanyl_cyclase"/>
</dbReference>
<dbReference type="Pfam" id="PF00990">
    <property type="entry name" value="GGDEF"/>
    <property type="match status" value="1"/>
</dbReference>
<dbReference type="EMBL" id="JAATVY010000024">
    <property type="protein sequence ID" value="NJC72983.1"/>
    <property type="molecule type" value="Genomic_DNA"/>
</dbReference>
<dbReference type="PROSITE" id="PS50887">
    <property type="entry name" value="GGDEF"/>
    <property type="match status" value="1"/>
</dbReference>
<keyword evidence="3" id="KW-1185">Reference proteome</keyword>
<dbReference type="Proteomes" id="UP000722989">
    <property type="component" value="Unassembled WGS sequence"/>
</dbReference>
<dbReference type="Gene3D" id="1.25.40.10">
    <property type="entry name" value="Tetratricopeptide repeat domain"/>
    <property type="match status" value="1"/>
</dbReference>
<dbReference type="CDD" id="cd01949">
    <property type="entry name" value="GGDEF"/>
    <property type="match status" value="1"/>
</dbReference>
<gene>
    <name evidence="2" type="ORF">HC031_25175</name>
</gene>
<dbReference type="InterPro" id="IPR050469">
    <property type="entry name" value="Diguanylate_Cyclase"/>
</dbReference>
<sequence>MEPRGAAGAYLPVPVSTDGPFMPWAVRAHTLVNRGQIAEALTAIDHYTPLARLAGDEVTVGFLLQARVAALIATGHDHEAVEVAQQLLLLRERLGNPVAEAKTRADLAGIQFRLGQVDEGLDGLARAHAALFRYDRADLRYLSALNSLAIAAMMAELYELAAEVCERVLPLVSGFNLACPIQDCYVRVLLEWGLRLEQIGRVEEATARFRRCRAIAAEAIADLATQGPGYSLLLKGPYLVSLAKLGEYDEAIALAEQVVVPLRTTGESVDALLGHLGYGLALRARGDLAGARRELVAADQLSGYGGTWTDRLQVRRELAMLDAGPHAAAGLLDVIAGQAQRLWELRLARVGMVRQIQHRLELETERQQAAAALLRDELTGIGNRRHYEQVMAGLASPTDRPAGALSLLLIDVDEFKPINDTYSHAVGDRVLVEVASVLRANCRDQDVATRYGGDEFALFLRTDLRHAMAVGERIRRIIDGRDWSAVAPGLKVTISTGVAELRAQMTAADLLAAADARLYQAKRSGRNSVAG</sequence>
<dbReference type="NCBIfam" id="TIGR00254">
    <property type="entry name" value="GGDEF"/>
    <property type="match status" value="1"/>
</dbReference>
<dbReference type="PANTHER" id="PTHR45138">
    <property type="entry name" value="REGULATORY COMPONENTS OF SENSORY TRANSDUCTION SYSTEM"/>
    <property type="match status" value="1"/>
</dbReference>
<proteinExistence type="predicted"/>
<dbReference type="InterPro" id="IPR029787">
    <property type="entry name" value="Nucleotide_cyclase"/>
</dbReference>
<dbReference type="SMART" id="SM00267">
    <property type="entry name" value="GGDEF"/>
    <property type="match status" value="1"/>
</dbReference>
<dbReference type="SUPFAM" id="SSF55073">
    <property type="entry name" value="Nucleotide cyclase"/>
    <property type="match status" value="1"/>
</dbReference>